<evidence type="ECO:0008006" key="7">
    <source>
        <dbReference type="Google" id="ProtNLM"/>
    </source>
</evidence>
<comment type="similarity">
    <text evidence="1">Belongs to the GSP E family.</text>
</comment>
<dbReference type="GO" id="GO:0016887">
    <property type="term" value="F:ATP hydrolysis activity"/>
    <property type="evidence" value="ECO:0007669"/>
    <property type="project" value="InterPro"/>
</dbReference>
<dbReference type="InterPro" id="IPR050921">
    <property type="entry name" value="T4SS_GSP_E_ATPase"/>
</dbReference>
<keyword evidence="6" id="KW-1185">Reference proteome</keyword>
<dbReference type="InterPro" id="IPR056570">
    <property type="entry name" value="PilB3-like_N"/>
</dbReference>
<evidence type="ECO:0000256" key="1">
    <source>
        <dbReference type="ARBA" id="ARBA00006611"/>
    </source>
</evidence>
<dbReference type="Pfam" id="PF23990">
    <property type="entry name" value="PilB3_N"/>
    <property type="match status" value="1"/>
</dbReference>
<dbReference type="EMBL" id="JAWDKB010000002">
    <property type="protein sequence ID" value="MDV0443143.1"/>
    <property type="molecule type" value="Genomic_DNA"/>
</dbReference>
<dbReference type="CDD" id="cd01130">
    <property type="entry name" value="VirB11-like_ATPase"/>
    <property type="match status" value="1"/>
</dbReference>
<feature type="region of interest" description="Disordered" evidence="2">
    <location>
        <begin position="1"/>
        <end position="37"/>
    </location>
</feature>
<evidence type="ECO:0000259" key="3">
    <source>
        <dbReference type="Pfam" id="PF00437"/>
    </source>
</evidence>
<feature type="domain" description="Bacterial type II secretion system protein E" evidence="3">
    <location>
        <begin position="272"/>
        <end position="477"/>
    </location>
</feature>
<feature type="domain" description="PilB3-like N-terminal" evidence="4">
    <location>
        <begin position="102"/>
        <end position="138"/>
    </location>
</feature>
<feature type="compositionally biased region" description="Basic and acidic residues" evidence="2">
    <location>
        <begin position="27"/>
        <end position="37"/>
    </location>
</feature>
<dbReference type="InterPro" id="IPR027417">
    <property type="entry name" value="P-loop_NTPase"/>
</dbReference>
<dbReference type="Gene3D" id="3.30.450.380">
    <property type="match status" value="1"/>
</dbReference>
<evidence type="ECO:0000313" key="6">
    <source>
        <dbReference type="Proteomes" id="UP001283212"/>
    </source>
</evidence>
<gene>
    <name evidence="5" type="ORF">McpCs1_05110</name>
</gene>
<evidence type="ECO:0000313" key="5">
    <source>
        <dbReference type="EMBL" id="MDV0443143.1"/>
    </source>
</evidence>
<reference evidence="5 6" key="1">
    <citation type="submission" date="2023-06" db="EMBL/GenBank/DDBJ databases">
        <title>Genome sequence of Methancorpusculaceae sp. Cs1.</title>
        <authorList>
            <person name="Protasov E."/>
            <person name="Platt K."/>
            <person name="Poehlein A."/>
            <person name="Daniel R."/>
            <person name="Brune A."/>
        </authorList>
    </citation>
    <scope>NUCLEOTIDE SEQUENCE [LARGE SCALE GENOMIC DNA]</scope>
    <source>
        <strain evidence="5 6">Cs1</strain>
    </source>
</reference>
<feature type="compositionally biased region" description="Basic and acidic residues" evidence="2">
    <location>
        <begin position="7"/>
        <end position="20"/>
    </location>
</feature>
<proteinExistence type="inferred from homology"/>
<organism evidence="5 6">
    <name type="scientific">Methanorbis rubei</name>
    <dbReference type="NCBI Taxonomy" id="3028300"/>
    <lineage>
        <taxon>Archaea</taxon>
        <taxon>Methanobacteriati</taxon>
        <taxon>Methanobacteriota</taxon>
        <taxon>Stenosarchaea group</taxon>
        <taxon>Methanomicrobia</taxon>
        <taxon>Methanomicrobiales</taxon>
        <taxon>Methanocorpusculaceae</taxon>
        <taxon>Methanorbis</taxon>
    </lineage>
</organism>
<evidence type="ECO:0000256" key="2">
    <source>
        <dbReference type="SAM" id="MobiDB-lite"/>
    </source>
</evidence>
<name>A0AAE4MGP3_9EURY</name>
<dbReference type="PANTHER" id="PTHR30486:SF6">
    <property type="entry name" value="TYPE IV PILUS RETRACTATION ATPASE PILT"/>
    <property type="match status" value="1"/>
</dbReference>
<dbReference type="Pfam" id="PF00437">
    <property type="entry name" value="T2SSE"/>
    <property type="match status" value="1"/>
</dbReference>
<dbReference type="SUPFAM" id="SSF52540">
    <property type="entry name" value="P-loop containing nucleoside triphosphate hydrolases"/>
    <property type="match status" value="1"/>
</dbReference>
<accession>A0AAE4MGP3</accession>
<comment type="caution">
    <text evidence="5">The sequence shown here is derived from an EMBL/GenBank/DDBJ whole genome shotgun (WGS) entry which is preliminary data.</text>
</comment>
<dbReference type="PANTHER" id="PTHR30486">
    <property type="entry name" value="TWITCHING MOTILITY PROTEIN PILT"/>
    <property type="match status" value="1"/>
</dbReference>
<sequence length="580" mass="66012">MPFLRTKKSEEDPATEETKSHSLRNIFSDKKNSSENISTEKKFTNFDLHELFSFGKESESPEEQEEKIVKKFSLGNLFEKKSNEQKIIFEEPPQILELPEFETEHEVLDRYWLTPPYAYANIYRDEVSHIHYEIVEPKISEKELVVLEETFEHLRSMLVYDTVRKRGEFGLDLGMLRDVISTFDPEITSDRIGVLIYYLNRNFLGYSRLDPLMHDEKIEDITCNGADIPIFLYHRRFANVETNCLFDAVELNKYVLKLAQKADKQLSLTTPLIDAALPDGSRAQLTYSDIISSKGSSFTIRKFKVDPMTPADLIASNTYSADLMAHIWLAVENRKSMIIAGGTASGKTSTMNAASFFIPSVAKIVSIEDTREIQLPHTNWLPMKTRESVANVSGMGNISMFSLLKAALRQRPEYIIVGEVRGEEAQTLFQAMNTGHTTYSTLHAGNVKEAINRLTHNPINVPVAMFGALNLILVQSLLYGEGKGFRRCLSLNEISVGEGGINWQPLFTWDHLTDTFVKSYENSSVFDNIAYQNNWSREQLERKLAVRRTALEQMVACGKTTPPDVEAAIRETIITEQRSR</sequence>
<dbReference type="AlphaFoldDB" id="A0AAE4MGP3"/>
<evidence type="ECO:0000259" key="4">
    <source>
        <dbReference type="Pfam" id="PF23990"/>
    </source>
</evidence>
<protein>
    <recommendedName>
        <fullName evidence="7">Secretion system protein E</fullName>
    </recommendedName>
</protein>
<dbReference type="Gene3D" id="3.40.50.300">
    <property type="entry name" value="P-loop containing nucleotide triphosphate hydrolases"/>
    <property type="match status" value="1"/>
</dbReference>
<dbReference type="InterPro" id="IPR001482">
    <property type="entry name" value="T2SS/T4SS_dom"/>
</dbReference>
<dbReference type="Proteomes" id="UP001283212">
    <property type="component" value="Unassembled WGS sequence"/>
</dbReference>